<dbReference type="SUPFAM" id="SSF51679">
    <property type="entry name" value="Bacterial luciferase-like"/>
    <property type="match status" value="1"/>
</dbReference>
<dbReference type="AlphaFoldDB" id="A0A846WTX7"/>
<evidence type="ECO:0000313" key="3">
    <source>
        <dbReference type="Proteomes" id="UP000563898"/>
    </source>
</evidence>
<dbReference type="NCBIfam" id="TIGR03617">
    <property type="entry name" value="F420_MSMEG_2256"/>
    <property type="match status" value="1"/>
</dbReference>
<dbReference type="PANTHER" id="PTHR43244:SF2">
    <property type="entry name" value="CONSERVED HYPOTHETICAL ALANINE AND PROLINE-RICH PROTEIN"/>
    <property type="match status" value="1"/>
</dbReference>
<dbReference type="Pfam" id="PF00296">
    <property type="entry name" value="Bac_luciferase"/>
    <property type="match status" value="1"/>
</dbReference>
<dbReference type="InterPro" id="IPR011251">
    <property type="entry name" value="Luciferase-like_dom"/>
</dbReference>
<evidence type="ECO:0000313" key="2">
    <source>
        <dbReference type="EMBL" id="NKY05178.1"/>
    </source>
</evidence>
<protein>
    <submittedName>
        <fullName evidence="2">TIGR03617 family F420-dependent LLM class oxidoreductase</fullName>
        <ecNumber evidence="2">1.-.-.-</ecNumber>
    </submittedName>
</protein>
<dbReference type="PANTHER" id="PTHR43244">
    <property type="match status" value="1"/>
</dbReference>
<keyword evidence="2" id="KW-0560">Oxidoreductase</keyword>
<dbReference type="RefSeq" id="WP_006370748.1">
    <property type="nucleotide sequence ID" value="NZ_JAAXPC010000030.1"/>
</dbReference>
<comment type="caution">
    <text evidence="2">The sequence shown here is derived from an EMBL/GenBank/DDBJ whole genome shotgun (WGS) entry which is preliminary data.</text>
</comment>
<name>A0A846WTX7_9ACTN</name>
<dbReference type="Proteomes" id="UP000563898">
    <property type="component" value="Unassembled WGS sequence"/>
</dbReference>
<dbReference type="EC" id="1.-.-.-" evidence="2"/>
<reference evidence="2 3" key="1">
    <citation type="submission" date="2020-04" db="EMBL/GenBank/DDBJ databases">
        <title>MicrobeNet Type strains.</title>
        <authorList>
            <person name="Nicholson A.C."/>
        </authorList>
    </citation>
    <scope>NUCLEOTIDE SEQUENCE [LARGE SCALE GENOMIC DNA]</scope>
    <source>
        <strain evidence="2 3">ATCC BAA-14</strain>
    </source>
</reference>
<gene>
    <name evidence="2" type="ORF">HGA05_26845</name>
</gene>
<dbReference type="InterPro" id="IPR050564">
    <property type="entry name" value="F420-G6PD/mer"/>
</dbReference>
<organism evidence="2 3">
    <name type="scientific">Gordonia polyisoprenivorans</name>
    <dbReference type="NCBI Taxonomy" id="84595"/>
    <lineage>
        <taxon>Bacteria</taxon>
        <taxon>Bacillati</taxon>
        <taxon>Actinomycetota</taxon>
        <taxon>Actinomycetes</taxon>
        <taxon>Mycobacteriales</taxon>
        <taxon>Gordoniaceae</taxon>
        <taxon>Gordonia</taxon>
    </lineage>
</organism>
<dbReference type="Gene3D" id="3.20.20.30">
    <property type="entry name" value="Luciferase-like domain"/>
    <property type="match status" value="1"/>
</dbReference>
<evidence type="ECO:0000259" key="1">
    <source>
        <dbReference type="Pfam" id="PF00296"/>
    </source>
</evidence>
<dbReference type="InterPro" id="IPR036661">
    <property type="entry name" value="Luciferase-like_sf"/>
</dbReference>
<dbReference type="InterPro" id="IPR019919">
    <property type="entry name" value="Lucif-like_OxRdtase_MSMEG_2256"/>
</dbReference>
<accession>A0A846WTX7</accession>
<dbReference type="EMBL" id="JAAXPC010000030">
    <property type="protein sequence ID" value="NKY05178.1"/>
    <property type="molecule type" value="Genomic_DNA"/>
</dbReference>
<feature type="domain" description="Luciferase-like" evidence="1">
    <location>
        <begin position="13"/>
        <end position="308"/>
    </location>
</feature>
<sequence>MLIDMNIGGPFDGTAGGDIATTVHQIRDAVDGGFAGVWTTEVSHNPFFPLILAAEHGDGLDVGTAATVAFARNPMSLAIAANDVQQMSGGRLILGLGTQVKPHIRRRFDMPWSEPIPRLREYLAALREIWRAIATGEHLDFRGDYYQHTLFPPMFRPRPHDHAAPPILITAVGERMTRLAAEVADGILLHGFTTQRYLREVTSPAIDEVLAAHDRSRSDFTISYPGFVVTGTTDDEIATAAAAVRRQIAFYGSTPAYAKVLEHHGWGDLHRELHRLSTTDGWSSMSALIDDDVLSTFAVVGTPEEAGATAAQKFGDLVDRFTFYAPYPTNADVRATFAAAAGDARLGTR</sequence>
<dbReference type="GO" id="GO:0016705">
    <property type="term" value="F:oxidoreductase activity, acting on paired donors, with incorporation or reduction of molecular oxygen"/>
    <property type="evidence" value="ECO:0007669"/>
    <property type="project" value="InterPro"/>
</dbReference>
<dbReference type="CDD" id="cd01097">
    <property type="entry name" value="Tetrahydromethanopterin_reductase"/>
    <property type="match status" value="1"/>
</dbReference>
<proteinExistence type="predicted"/>